<gene>
    <name evidence="1" type="ORF">EV182_006403</name>
</gene>
<dbReference type="EMBL" id="JAMZIH010007759">
    <property type="protein sequence ID" value="KAJ1672831.1"/>
    <property type="molecule type" value="Genomic_DNA"/>
</dbReference>
<accession>A0ACC1H9B8</accession>
<comment type="caution">
    <text evidence="1">The sequence shown here is derived from an EMBL/GenBank/DDBJ whole genome shotgun (WGS) entry which is preliminary data.</text>
</comment>
<feature type="non-terminal residue" evidence="1">
    <location>
        <position position="296"/>
    </location>
</feature>
<sequence length="296" mass="32029">MLLVRRSLLLTLALMTVLGFALGRAGQDAERAHNLASGFIDARADSPKNGSFHKSGSELNDIAALGSVPRDTAKGSDIPTALHHQKALDFSDSPKRHKDLAFTQVGRSVPKIRLTSDQRCKINEFSDFIGTLLGNPSGSNRSNSSSSSFSYRVGQLLEHLEELGEMVHSFDVGLELSSDEGLVKTLLDMTDTSRWPHTVCLASARMLASMFQNNPPAQITAARLQAVPTLIARLDSTLDPRLLSSYIHIVGGLVRGNKACLDQFDSLDGLARVRDLLTSPGDSLNSRAALQRRLVA</sequence>
<keyword evidence="2" id="KW-1185">Reference proteome</keyword>
<dbReference type="Proteomes" id="UP001145114">
    <property type="component" value="Unassembled WGS sequence"/>
</dbReference>
<organism evidence="1 2">
    <name type="scientific">Spiromyces aspiralis</name>
    <dbReference type="NCBI Taxonomy" id="68401"/>
    <lineage>
        <taxon>Eukaryota</taxon>
        <taxon>Fungi</taxon>
        <taxon>Fungi incertae sedis</taxon>
        <taxon>Zoopagomycota</taxon>
        <taxon>Kickxellomycotina</taxon>
        <taxon>Kickxellomycetes</taxon>
        <taxon>Kickxellales</taxon>
        <taxon>Kickxellaceae</taxon>
        <taxon>Spiromyces</taxon>
    </lineage>
</organism>
<evidence type="ECO:0000313" key="1">
    <source>
        <dbReference type="EMBL" id="KAJ1672831.1"/>
    </source>
</evidence>
<evidence type="ECO:0000313" key="2">
    <source>
        <dbReference type="Proteomes" id="UP001145114"/>
    </source>
</evidence>
<name>A0ACC1H9B8_9FUNG</name>
<proteinExistence type="predicted"/>
<reference evidence="1" key="1">
    <citation type="submission" date="2022-06" db="EMBL/GenBank/DDBJ databases">
        <title>Phylogenomic reconstructions and comparative analyses of Kickxellomycotina fungi.</title>
        <authorList>
            <person name="Reynolds N.K."/>
            <person name="Stajich J.E."/>
            <person name="Barry K."/>
            <person name="Grigoriev I.V."/>
            <person name="Crous P."/>
            <person name="Smith M.E."/>
        </authorList>
    </citation>
    <scope>NUCLEOTIDE SEQUENCE</scope>
    <source>
        <strain evidence="1">RSA 2271</strain>
    </source>
</reference>
<protein>
    <submittedName>
        <fullName evidence="1">Uncharacterized protein</fullName>
    </submittedName>
</protein>